<accession>A0AC58RVE0</accession>
<keyword evidence="1" id="KW-1185">Reference proteome</keyword>
<sequence length="174" mass="21248">MPVHMLSVLHPPKNIPEHLRKIFVRFFWSTKEEGRSRHWASWQNLCLPKEEWGLGFRSLYDMSRALFAKLWWRFRTTKSLWPNFMWNKYCKKEIPMVVQFRKGSHVWRQMLNAREEVEHEFLWELKSGTTNIWHENWAGLGALYHVLPKYFPINEELERIWQNYGKVEHGMISC</sequence>
<gene>
    <name evidence="2" type="primary">LOC142163318</name>
</gene>
<evidence type="ECO:0000313" key="2">
    <source>
        <dbReference type="RefSeq" id="XP_075076692.1"/>
    </source>
</evidence>
<organism evidence="1 2">
    <name type="scientific">Nicotiana tabacum</name>
    <name type="common">Common tobacco</name>
    <dbReference type="NCBI Taxonomy" id="4097"/>
    <lineage>
        <taxon>Eukaryota</taxon>
        <taxon>Viridiplantae</taxon>
        <taxon>Streptophyta</taxon>
        <taxon>Embryophyta</taxon>
        <taxon>Tracheophyta</taxon>
        <taxon>Spermatophyta</taxon>
        <taxon>Magnoliopsida</taxon>
        <taxon>eudicotyledons</taxon>
        <taxon>Gunneridae</taxon>
        <taxon>Pentapetalae</taxon>
        <taxon>asterids</taxon>
        <taxon>lamiids</taxon>
        <taxon>Solanales</taxon>
        <taxon>Solanaceae</taxon>
        <taxon>Nicotianoideae</taxon>
        <taxon>Nicotianeae</taxon>
        <taxon>Nicotiana</taxon>
    </lineage>
</organism>
<evidence type="ECO:0000313" key="1">
    <source>
        <dbReference type="Proteomes" id="UP000790787"/>
    </source>
</evidence>
<reference evidence="1" key="1">
    <citation type="journal article" date="2014" name="Nat. Commun.">
        <title>The tobacco genome sequence and its comparison with those of tomato and potato.</title>
        <authorList>
            <person name="Sierro N."/>
            <person name="Battey J.N."/>
            <person name="Ouadi S."/>
            <person name="Bakaher N."/>
            <person name="Bovet L."/>
            <person name="Willig A."/>
            <person name="Goepfert S."/>
            <person name="Peitsch M.C."/>
            <person name="Ivanov N.V."/>
        </authorList>
    </citation>
    <scope>NUCLEOTIDE SEQUENCE [LARGE SCALE GENOMIC DNA]</scope>
</reference>
<reference evidence="2" key="2">
    <citation type="submission" date="2025-08" db="UniProtKB">
        <authorList>
            <consortium name="RefSeq"/>
        </authorList>
    </citation>
    <scope>IDENTIFICATION</scope>
    <source>
        <tissue evidence="2">Leaf</tissue>
    </source>
</reference>
<name>A0AC58RVE0_TOBAC</name>
<proteinExistence type="predicted"/>
<protein>
    <submittedName>
        <fullName evidence="2">Mitochondrial protein AtMg00310</fullName>
    </submittedName>
</protein>
<dbReference type="RefSeq" id="XP_075076692.1">
    <property type="nucleotide sequence ID" value="XM_075220591.1"/>
</dbReference>
<dbReference type="Proteomes" id="UP000790787">
    <property type="component" value="Chromosome 8"/>
</dbReference>